<name>J7LD53_NOCAA</name>
<feature type="transmembrane region" description="Helical" evidence="1">
    <location>
        <begin position="180"/>
        <end position="204"/>
    </location>
</feature>
<feature type="transmembrane region" description="Helical" evidence="1">
    <location>
        <begin position="75"/>
        <end position="94"/>
    </location>
</feature>
<dbReference type="HOGENOM" id="CLU_1057000_0_0_11"/>
<organism evidence="2 3">
    <name type="scientific">Nocardiopsis alba (strain ATCC BAA-2165 / BE74)</name>
    <dbReference type="NCBI Taxonomy" id="1205910"/>
    <lineage>
        <taxon>Bacteria</taxon>
        <taxon>Bacillati</taxon>
        <taxon>Actinomycetota</taxon>
        <taxon>Actinomycetes</taxon>
        <taxon>Streptosporangiales</taxon>
        <taxon>Nocardiopsidaceae</taxon>
        <taxon>Nocardiopsis</taxon>
    </lineage>
</organism>
<evidence type="ECO:0000313" key="3">
    <source>
        <dbReference type="Proteomes" id="UP000003779"/>
    </source>
</evidence>
<keyword evidence="1" id="KW-1133">Transmembrane helix</keyword>
<feature type="transmembrane region" description="Helical" evidence="1">
    <location>
        <begin position="216"/>
        <end position="244"/>
    </location>
</feature>
<sequence length="268" mass="27461">MNGTLYRLEARRLLRTHTLLALVLVFGIFGAVGPLLSYFMEDFLTLADPRGELAAMDFQLPEMTAVDALGSYVELAAPVGTLVVILVATMALTVDSGPGRAVFYRTRVSGAAEMLLPRFVLPAAAAVLAHLAGSLVAWALASALFEPLSPSVLIGALIGGVFPILAVAVVALMSSLMRNALAVVGASALALMLLSGIGQIPALAEWVPSTLMRGPALLAAGASVGDLLPAAAVGLVGTALLLFVGGRPPPTPPSQSLVALTTMPSWSL</sequence>
<reference evidence="2 3" key="1">
    <citation type="journal article" date="2012" name="J. Bacteriol.">
        <title>Whole-Genome Sequence of Nocardiopsis alba Strain ATCC BAA-2165, Associated with Honeybees.</title>
        <authorList>
            <person name="Qiao J."/>
            <person name="Chen L."/>
            <person name="Li Y."/>
            <person name="Wang J."/>
            <person name="Zhang W."/>
            <person name="Chen S."/>
        </authorList>
    </citation>
    <scope>NUCLEOTIDE SEQUENCE [LARGE SCALE GENOMIC DNA]</scope>
    <source>
        <strain evidence="3">ATCC BAA-2165 / BE74</strain>
    </source>
</reference>
<gene>
    <name evidence="2" type="ordered locus">B005_1543</name>
</gene>
<feature type="transmembrane region" description="Helical" evidence="1">
    <location>
        <begin position="20"/>
        <end position="40"/>
    </location>
</feature>
<protein>
    <submittedName>
        <fullName evidence="2">ABC-2 transporter family protein</fullName>
    </submittedName>
</protein>
<keyword evidence="1" id="KW-0472">Membrane</keyword>
<evidence type="ECO:0000256" key="1">
    <source>
        <dbReference type="SAM" id="Phobius"/>
    </source>
</evidence>
<dbReference type="eggNOG" id="COG1277">
    <property type="taxonomic scope" value="Bacteria"/>
</dbReference>
<evidence type="ECO:0000313" key="2">
    <source>
        <dbReference type="EMBL" id="AFR09340.1"/>
    </source>
</evidence>
<dbReference type="Proteomes" id="UP000003779">
    <property type="component" value="Chromosome"/>
</dbReference>
<keyword evidence="1" id="KW-0812">Transmembrane</keyword>
<dbReference type="STRING" id="1205910.B005_1543"/>
<proteinExistence type="predicted"/>
<dbReference type="KEGG" id="nal:B005_1543"/>
<dbReference type="AlphaFoldDB" id="J7LD53"/>
<feature type="transmembrane region" description="Helical" evidence="1">
    <location>
        <begin position="152"/>
        <end position="173"/>
    </location>
</feature>
<accession>J7LD53</accession>
<dbReference type="EMBL" id="CP003788">
    <property type="protein sequence ID" value="AFR09340.1"/>
    <property type="molecule type" value="Genomic_DNA"/>
</dbReference>
<reference evidence="3" key="2">
    <citation type="submission" date="2012-08" db="EMBL/GenBank/DDBJ databases">
        <title>Whole-genome sequence of Nocardiopsis alba strain ATCC BAA-2165 associated with honeybees.</title>
        <authorList>
            <person name="Qiao J."/>
            <person name="Chen L."/>
            <person name="Li Y."/>
            <person name="Wang J."/>
            <person name="Zhang W."/>
            <person name="Chen S."/>
        </authorList>
    </citation>
    <scope>NUCLEOTIDE SEQUENCE [LARGE SCALE GENOMIC DNA]</scope>
    <source>
        <strain evidence="3">ATCC BAA-2165 / BE74</strain>
    </source>
</reference>
<dbReference type="RefSeq" id="WP_014911795.1">
    <property type="nucleotide sequence ID" value="NC_018524.1"/>
</dbReference>
<dbReference type="PATRIC" id="fig|1205910.3.peg.1459"/>
<feature type="transmembrane region" description="Helical" evidence="1">
    <location>
        <begin position="115"/>
        <end position="140"/>
    </location>
</feature>